<proteinExistence type="predicted"/>
<organism evidence="1">
    <name type="scientific">marine sediment metagenome</name>
    <dbReference type="NCBI Taxonomy" id="412755"/>
    <lineage>
        <taxon>unclassified sequences</taxon>
        <taxon>metagenomes</taxon>
        <taxon>ecological metagenomes</taxon>
    </lineage>
</organism>
<gene>
    <name evidence="1" type="ORF">LCGC14_1574590</name>
</gene>
<dbReference type="AlphaFoldDB" id="A0A0F9IIR2"/>
<sequence length="111" mass="12753">MAFMRKVLKVWMVPKGTIPRHDVDFYIGVSEDKNYWCTGLSSFTEGKIITFHCSIDEKHSTKCWENVRQYIINHLLPSLSVNDRTSCAHDCTCDIIDVWNGHCLCGAKTIK</sequence>
<protein>
    <submittedName>
        <fullName evidence="1">Uncharacterized protein</fullName>
    </submittedName>
</protein>
<comment type="caution">
    <text evidence="1">The sequence shown here is derived from an EMBL/GenBank/DDBJ whole genome shotgun (WGS) entry which is preliminary data.</text>
</comment>
<dbReference type="EMBL" id="LAZR01012320">
    <property type="protein sequence ID" value="KKM27447.1"/>
    <property type="molecule type" value="Genomic_DNA"/>
</dbReference>
<name>A0A0F9IIR2_9ZZZZ</name>
<accession>A0A0F9IIR2</accession>
<evidence type="ECO:0000313" key="1">
    <source>
        <dbReference type="EMBL" id="KKM27447.1"/>
    </source>
</evidence>
<reference evidence="1" key="1">
    <citation type="journal article" date="2015" name="Nature">
        <title>Complex archaea that bridge the gap between prokaryotes and eukaryotes.</title>
        <authorList>
            <person name="Spang A."/>
            <person name="Saw J.H."/>
            <person name="Jorgensen S.L."/>
            <person name="Zaremba-Niedzwiedzka K."/>
            <person name="Martijn J."/>
            <person name="Lind A.E."/>
            <person name="van Eijk R."/>
            <person name="Schleper C."/>
            <person name="Guy L."/>
            <person name="Ettema T.J."/>
        </authorList>
    </citation>
    <scope>NUCLEOTIDE SEQUENCE</scope>
</reference>